<dbReference type="SUPFAM" id="SSF51905">
    <property type="entry name" value="FAD/NAD(P)-binding domain"/>
    <property type="match status" value="1"/>
</dbReference>
<evidence type="ECO:0000256" key="3">
    <source>
        <dbReference type="ARBA" id="ARBA00022630"/>
    </source>
</evidence>
<dbReference type="RefSeq" id="WP_245588948.1">
    <property type="nucleotide sequence ID" value="NZ_AUBJ02000001.1"/>
</dbReference>
<dbReference type="Proteomes" id="UP000791080">
    <property type="component" value="Unassembled WGS sequence"/>
</dbReference>
<evidence type="ECO:0000256" key="1">
    <source>
        <dbReference type="ARBA" id="ARBA00001974"/>
    </source>
</evidence>
<gene>
    <name evidence="8" type="ORF">G443_001254</name>
</gene>
<evidence type="ECO:0000256" key="5">
    <source>
        <dbReference type="ARBA" id="ARBA00022857"/>
    </source>
</evidence>
<evidence type="ECO:0000256" key="4">
    <source>
        <dbReference type="ARBA" id="ARBA00022827"/>
    </source>
</evidence>
<dbReference type="EMBL" id="AUBJ02000001">
    <property type="protein sequence ID" value="MCP2330984.1"/>
    <property type="molecule type" value="Genomic_DNA"/>
</dbReference>
<name>A0ABT1JEQ8_ACTCY</name>
<proteinExistence type="inferred from homology"/>
<reference evidence="8 9" key="2">
    <citation type="submission" date="2022-06" db="EMBL/GenBank/DDBJ databases">
        <title>Genomic Encyclopedia of Type Strains, Phase I: the one thousand microbial genomes (KMG-I) project.</title>
        <authorList>
            <person name="Kyrpides N."/>
        </authorList>
    </citation>
    <scope>NUCLEOTIDE SEQUENCE [LARGE SCALE GENOMIC DNA]</scope>
    <source>
        <strain evidence="8 9">DSM 43889</strain>
    </source>
</reference>
<dbReference type="PANTHER" id="PTHR43098">
    <property type="entry name" value="L-ORNITHINE N(5)-MONOOXYGENASE-RELATED"/>
    <property type="match status" value="1"/>
</dbReference>
<feature type="compositionally biased region" description="Basic and acidic residues" evidence="7">
    <location>
        <begin position="12"/>
        <end position="36"/>
    </location>
</feature>
<dbReference type="InterPro" id="IPR036188">
    <property type="entry name" value="FAD/NAD-bd_sf"/>
</dbReference>
<accession>A0ABT1JEQ8</accession>
<evidence type="ECO:0000256" key="2">
    <source>
        <dbReference type="ARBA" id="ARBA00010139"/>
    </source>
</evidence>
<protein>
    <submittedName>
        <fullName evidence="8">Pyridine nucleotide-disulfide oxidoreductase</fullName>
    </submittedName>
</protein>
<feature type="compositionally biased region" description="Low complexity" evidence="7">
    <location>
        <begin position="1"/>
        <end position="11"/>
    </location>
</feature>
<evidence type="ECO:0000313" key="9">
    <source>
        <dbReference type="Proteomes" id="UP000791080"/>
    </source>
</evidence>
<keyword evidence="4" id="KW-0274">FAD</keyword>
<comment type="similarity">
    <text evidence="2">Belongs to the FAD-binding monooxygenase family.</text>
</comment>
<organism evidence="8 9">
    <name type="scientific">Actinoalloteichus caeruleus DSM 43889</name>
    <dbReference type="NCBI Taxonomy" id="1120930"/>
    <lineage>
        <taxon>Bacteria</taxon>
        <taxon>Bacillati</taxon>
        <taxon>Actinomycetota</taxon>
        <taxon>Actinomycetes</taxon>
        <taxon>Pseudonocardiales</taxon>
        <taxon>Pseudonocardiaceae</taxon>
        <taxon>Actinoalloteichus</taxon>
        <taxon>Actinoalloteichus cyanogriseus</taxon>
    </lineage>
</organism>
<keyword evidence="6" id="KW-0560">Oxidoreductase</keyword>
<comment type="caution">
    <text evidence="8">The sequence shown here is derived from an EMBL/GenBank/DDBJ whole genome shotgun (WGS) entry which is preliminary data.</text>
</comment>
<dbReference type="InterPro" id="IPR050775">
    <property type="entry name" value="FAD-binding_Monooxygenases"/>
</dbReference>
<comment type="cofactor">
    <cofactor evidence="1">
        <name>FAD</name>
        <dbReference type="ChEBI" id="CHEBI:57692"/>
    </cofactor>
</comment>
<reference evidence="8 9" key="1">
    <citation type="submission" date="2013-07" db="EMBL/GenBank/DDBJ databases">
        <authorList>
            <consortium name="DOE Joint Genome Institute"/>
            <person name="Reeve W."/>
            <person name="Huntemann M."/>
            <person name="Han J."/>
            <person name="Chen A."/>
            <person name="Kyrpides N."/>
            <person name="Mavromatis K."/>
            <person name="Markowitz V."/>
            <person name="Palaniappan K."/>
            <person name="Ivanova N."/>
            <person name="Schaumberg A."/>
            <person name="Pati A."/>
            <person name="Liolios K."/>
            <person name="Nordberg H.P."/>
            <person name="Cantor M.N."/>
            <person name="Hua S.X."/>
            <person name="Woyke T."/>
        </authorList>
    </citation>
    <scope>NUCLEOTIDE SEQUENCE [LARGE SCALE GENOMIC DNA]</scope>
    <source>
        <strain evidence="8 9">DSM 43889</strain>
    </source>
</reference>
<dbReference type="Pfam" id="PF13450">
    <property type="entry name" value="NAD_binding_8"/>
    <property type="match status" value="1"/>
</dbReference>
<keyword evidence="5" id="KW-0521">NADP</keyword>
<sequence length="242" mass="27646">MTGPTSSPTGSSEKRATETDPARLRERYRVERDRRLRAAGRTYVSPTGPLGHHAADPHADPAFHRPPLRDEVDTLIVGGGFGGLLLAARLRERGARRIRIVDRAADFGGTWYWNRYPGAQCDVESYVYLPLLEETGRLPSEKYCGGEEILEHARAIGRRFDLYRDACFQTEVTELRWDEEERRWTVLTDRDDVVRARYVAVATGPFRELRLPSIPGLSTFRGRVFHTARWDYAYTAAGRPRR</sequence>
<evidence type="ECO:0000313" key="8">
    <source>
        <dbReference type="EMBL" id="MCP2330984.1"/>
    </source>
</evidence>
<keyword evidence="9" id="KW-1185">Reference proteome</keyword>
<feature type="region of interest" description="Disordered" evidence="7">
    <location>
        <begin position="1"/>
        <end position="59"/>
    </location>
</feature>
<dbReference type="PANTHER" id="PTHR43098:SF2">
    <property type="entry name" value="FAD-BINDING MONOOXYGENASE AUSB-RELATED"/>
    <property type="match status" value="1"/>
</dbReference>
<dbReference type="Gene3D" id="3.50.50.60">
    <property type="entry name" value="FAD/NAD(P)-binding domain"/>
    <property type="match status" value="1"/>
</dbReference>
<keyword evidence="3" id="KW-0285">Flavoprotein</keyword>
<evidence type="ECO:0000256" key="7">
    <source>
        <dbReference type="SAM" id="MobiDB-lite"/>
    </source>
</evidence>
<evidence type="ECO:0000256" key="6">
    <source>
        <dbReference type="ARBA" id="ARBA00023002"/>
    </source>
</evidence>